<dbReference type="Pfam" id="PF23562">
    <property type="entry name" value="AMP-binding_C_3"/>
    <property type="match status" value="1"/>
</dbReference>
<dbReference type="GO" id="GO:0005524">
    <property type="term" value="F:ATP binding"/>
    <property type="evidence" value="ECO:0007669"/>
    <property type="project" value="UniProtKB-KW"/>
</dbReference>
<evidence type="ECO:0000313" key="3">
    <source>
        <dbReference type="EMBL" id="AFI85004.1"/>
    </source>
</evidence>
<dbReference type="PANTHER" id="PTHR43272:SF33">
    <property type="entry name" value="AMP-BINDING DOMAIN-CONTAINING PROTEIN-RELATED"/>
    <property type="match status" value="1"/>
</dbReference>
<dbReference type="PANTHER" id="PTHR43272">
    <property type="entry name" value="LONG-CHAIN-FATTY-ACID--COA LIGASE"/>
    <property type="match status" value="1"/>
</dbReference>
<protein>
    <submittedName>
        <fullName evidence="3">Long-chain-fatty-acid--CoA ligase</fullName>
        <ecNumber evidence="3">6.2.1.3</ecNumber>
    </submittedName>
</protein>
<dbReference type="RefSeq" id="WP_014707372.1">
    <property type="nucleotide sequence ID" value="NC_017857.3"/>
</dbReference>
<evidence type="ECO:0000256" key="2">
    <source>
        <dbReference type="ARBA" id="ARBA00022840"/>
    </source>
</evidence>
<dbReference type="EC" id="6.2.1.3" evidence="3"/>
<dbReference type="Gene3D" id="3.40.50.12780">
    <property type="entry name" value="N-terminal domain of ligase-like"/>
    <property type="match status" value="1"/>
</dbReference>
<dbReference type="eggNOG" id="COG1022">
    <property type="taxonomic scope" value="Bacteria"/>
</dbReference>
<dbReference type="Pfam" id="PF00501">
    <property type="entry name" value="AMP-binding"/>
    <property type="match status" value="1"/>
</dbReference>
<dbReference type="InterPro" id="IPR020845">
    <property type="entry name" value="AMP-binding_CS"/>
</dbReference>
<keyword evidence="1" id="KW-0547">Nucleotide-binding</keyword>
<dbReference type="PATRIC" id="fig|754476.3.peg.2167"/>
<gene>
    <name evidence="3" type="ordered locus">Q7A_2190</name>
</gene>
<dbReference type="CDD" id="cd05907">
    <property type="entry name" value="VL_LC_FACS_like"/>
    <property type="match status" value="1"/>
</dbReference>
<dbReference type="InterPro" id="IPR000873">
    <property type="entry name" value="AMP-dep_synth/lig_dom"/>
</dbReference>
<keyword evidence="4" id="KW-1185">Reference proteome</keyword>
<organism evidence="3 4">
    <name type="scientific">Methylophaga nitratireducenticrescens</name>
    <dbReference type="NCBI Taxonomy" id="754476"/>
    <lineage>
        <taxon>Bacteria</taxon>
        <taxon>Pseudomonadati</taxon>
        <taxon>Pseudomonadota</taxon>
        <taxon>Gammaproteobacteria</taxon>
        <taxon>Thiotrichales</taxon>
        <taxon>Piscirickettsiaceae</taxon>
        <taxon>Methylophaga</taxon>
    </lineage>
</organism>
<reference evidence="3 4" key="1">
    <citation type="journal article" date="2012" name="J. Bacteriol.">
        <title>Complete genome sequences of Methylophaga sp. strain JAM1 and Methylophaga sp. strain JAM7.</title>
        <authorList>
            <person name="Villeneuve C."/>
            <person name="Martineau C."/>
            <person name="Mauffrey F."/>
            <person name="Villemur R."/>
        </authorList>
    </citation>
    <scope>NUCLEOTIDE SEQUENCE [LARGE SCALE GENOMIC DNA]</scope>
    <source>
        <strain evidence="3 4">JAM1</strain>
    </source>
</reference>
<proteinExistence type="predicted"/>
<keyword evidence="2" id="KW-0067">ATP-binding</keyword>
<dbReference type="PROSITE" id="PS50017">
    <property type="entry name" value="DEATH_DOMAIN"/>
    <property type="match status" value="1"/>
</dbReference>
<dbReference type="AlphaFoldDB" id="I1XKT5"/>
<dbReference type="OrthoDB" id="9803968at2"/>
<dbReference type="GO" id="GO:0016020">
    <property type="term" value="C:membrane"/>
    <property type="evidence" value="ECO:0007669"/>
    <property type="project" value="TreeGrafter"/>
</dbReference>
<dbReference type="PROSITE" id="PS00455">
    <property type="entry name" value="AMP_BINDING"/>
    <property type="match status" value="1"/>
</dbReference>
<dbReference type="InterPro" id="IPR000488">
    <property type="entry name" value="Death_dom"/>
</dbReference>
<dbReference type="InterPro" id="IPR042099">
    <property type="entry name" value="ANL_N_sf"/>
</dbReference>
<reference evidence="3 4" key="2">
    <citation type="journal article" date="2013" name="Int. J. Syst. Evol. Microbiol.">
        <title>Methylophaga nitratireducenticrescens sp. nov. and Methylophaga frappieri sp. nov., isolated from the biofilm of the methanol-fed denitrification system treating the seawater at the Montreal Biodome.</title>
        <authorList>
            <person name="Villeneuve C."/>
            <person name="Martineau C."/>
            <person name="Mauffrey F."/>
            <person name="Villemur R."/>
        </authorList>
    </citation>
    <scope>NUCLEOTIDE SEQUENCE [LARGE SCALE GENOMIC DNA]</scope>
    <source>
        <strain evidence="3 4">JAM1</strain>
    </source>
</reference>
<dbReference type="HOGENOM" id="CLU_000022_45_5_6"/>
<accession>I1XKT5</accession>
<dbReference type="Proteomes" id="UP000009144">
    <property type="component" value="Chromosome"/>
</dbReference>
<dbReference type="KEGG" id="mej:Q7A_2190"/>
<dbReference type="EMBL" id="CP003390">
    <property type="protein sequence ID" value="AFI85004.1"/>
    <property type="molecule type" value="Genomic_DNA"/>
</dbReference>
<dbReference type="SUPFAM" id="SSF56801">
    <property type="entry name" value="Acetyl-CoA synthetase-like"/>
    <property type="match status" value="1"/>
</dbReference>
<dbReference type="STRING" id="754476.Q7A_2190"/>
<sequence>MSAAHDYISPDQAQTLYGLACERIKRSPDKDAYGFFDNDKKSWESLTWQQVADEITHWQQALQQENLRKGDRVAINLRNSKEWIFFDLAALSLGLIVVPLYPDDRPDNVAYILQDADVRLLLVNSLRQWSAIKAVLPEEHAVKRIVLFHDESITDNESSMTSLQNWLDTASAAELNLPHCAPEQLASIIYTSGTTGRSKGVMLSHHNMLSVAYGSLQFFEILPDDVFLSFLPLSHTLERTGGYYLPMMAGSKVVFSRSIPLLADDMRQVQPTIMIAVPRIFERIYDRVHKQLAEGSWLKRRIFKLAVEVGWKRFQYQQGRKYWSPSLLLWPLLYKLVVTKFHQRLGGKLRLAVSGGAALPVHAAKMFIGLDLVLLQGYGLTETSPVISVNEPSSNDPASVGRAIQGVEVRIGKDEELEVKGPGNMLGYWNNHKATAQTIDADGWLHTGDKAHISESGHIYIVGRIKDILVLNNGEKVPPADIEAAIVSNGLIDQALVVGEGQPYLAALLVINGESWPQIAQQLGLDPLQNESLGSKVLQQHFVRLLRQWLFEFPAYARIRRVHLTLQPWTIENGLLTPTLKVKRALVEQRYDKEIKALYHDTSS</sequence>
<dbReference type="GO" id="GO:0007165">
    <property type="term" value="P:signal transduction"/>
    <property type="evidence" value="ECO:0007669"/>
    <property type="project" value="InterPro"/>
</dbReference>
<evidence type="ECO:0000313" key="4">
    <source>
        <dbReference type="Proteomes" id="UP000009144"/>
    </source>
</evidence>
<keyword evidence="3" id="KW-0436">Ligase</keyword>
<name>I1XKT5_METNJ</name>
<dbReference type="GO" id="GO:0004467">
    <property type="term" value="F:long-chain fatty acid-CoA ligase activity"/>
    <property type="evidence" value="ECO:0007669"/>
    <property type="project" value="UniProtKB-EC"/>
</dbReference>
<evidence type="ECO:0000256" key="1">
    <source>
        <dbReference type="ARBA" id="ARBA00022741"/>
    </source>
</evidence>